<evidence type="ECO:0000313" key="4">
    <source>
        <dbReference type="Proteomes" id="UP000792457"/>
    </source>
</evidence>
<feature type="region of interest" description="Disordered" evidence="1">
    <location>
        <begin position="270"/>
        <end position="298"/>
    </location>
</feature>
<dbReference type="GO" id="GO:0016567">
    <property type="term" value="P:protein ubiquitination"/>
    <property type="evidence" value="ECO:0007669"/>
    <property type="project" value="TreeGrafter"/>
</dbReference>
<organism evidence="3 4">
    <name type="scientific">Ladona fulva</name>
    <name type="common">Scarce chaser dragonfly</name>
    <name type="synonym">Libellula fulva</name>
    <dbReference type="NCBI Taxonomy" id="123851"/>
    <lineage>
        <taxon>Eukaryota</taxon>
        <taxon>Metazoa</taxon>
        <taxon>Ecdysozoa</taxon>
        <taxon>Arthropoda</taxon>
        <taxon>Hexapoda</taxon>
        <taxon>Insecta</taxon>
        <taxon>Pterygota</taxon>
        <taxon>Palaeoptera</taxon>
        <taxon>Odonata</taxon>
        <taxon>Epiprocta</taxon>
        <taxon>Anisoptera</taxon>
        <taxon>Libelluloidea</taxon>
        <taxon>Libellulidae</taxon>
        <taxon>Ladona</taxon>
    </lineage>
</organism>
<feature type="region of interest" description="Disordered" evidence="1">
    <location>
        <begin position="43"/>
        <end position="76"/>
    </location>
</feature>
<dbReference type="GO" id="GO:0061630">
    <property type="term" value="F:ubiquitin protein ligase activity"/>
    <property type="evidence" value="ECO:0007669"/>
    <property type="project" value="TreeGrafter"/>
</dbReference>
<dbReference type="Proteomes" id="UP000792457">
    <property type="component" value="Unassembled WGS sequence"/>
</dbReference>
<reference evidence="3" key="1">
    <citation type="submission" date="2013-04" db="EMBL/GenBank/DDBJ databases">
        <authorList>
            <person name="Qu J."/>
            <person name="Murali S.C."/>
            <person name="Bandaranaike D."/>
            <person name="Bellair M."/>
            <person name="Blankenburg K."/>
            <person name="Chao H."/>
            <person name="Dinh H."/>
            <person name="Doddapaneni H."/>
            <person name="Downs B."/>
            <person name="Dugan-Rocha S."/>
            <person name="Elkadiri S."/>
            <person name="Gnanaolivu R.D."/>
            <person name="Hernandez B."/>
            <person name="Javaid M."/>
            <person name="Jayaseelan J.C."/>
            <person name="Lee S."/>
            <person name="Li M."/>
            <person name="Ming W."/>
            <person name="Munidasa M."/>
            <person name="Muniz J."/>
            <person name="Nguyen L."/>
            <person name="Ongeri F."/>
            <person name="Osuji N."/>
            <person name="Pu L.-L."/>
            <person name="Puazo M."/>
            <person name="Qu C."/>
            <person name="Quiroz J."/>
            <person name="Raj R."/>
            <person name="Weissenberger G."/>
            <person name="Xin Y."/>
            <person name="Zou X."/>
            <person name="Han Y."/>
            <person name="Richards S."/>
            <person name="Worley K."/>
            <person name="Muzny D."/>
            <person name="Gibbs R."/>
        </authorList>
    </citation>
    <scope>NUCLEOTIDE SEQUENCE</scope>
    <source>
        <strain evidence="3">Sampled in the wild</strain>
    </source>
</reference>
<dbReference type="PANTHER" id="PTHR13459">
    <property type="entry name" value="E3 UBIQUITIN-PROTEIN LIGASE RNF220 ISOFORM X1"/>
    <property type="match status" value="1"/>
</dbReference>
<gene>
    <name evidence="3" type="ORF">J437_LFUL015428</name>
</gene>
<dbReference type="Pfam" id="PF15926">
    <property type="entry name" value="RNF220"/>
    <property type="match status" value="1"/>
</dbReference>
<dbReference type="EMBL" id="KZ308987">
    <property type="protein sequence ID" value="KAG8236084.1"/>
    <property type="molecule type" value="Genomic_DNA"/>
</dbReference>
<keyword evidence="4" id="KW-1185">Reference proteome</keyword>
<comment type="caution">
    <text evidence="3">The sequence shown here is derived from an EMBL/GenBank/DDBJ whole genome shotgun (WGS) entry which is preliminary data.</text>
</comment>
<dbReference type="Gene3D" id="3.30.160.60">
    <property type="entry name" value="Classic Zinc Finger"/>
    <property type="match status" value="1"/>
</dbReference>
<dbReference type="AlphaFoldDB" id="A0A8K0KKQ8"/>
<feature type="domain" description="E3 ubiquitin-protein ligase RNF220 middle" evidence="2">
    <location>
        <begin position="9"/>
        <end position="252"/>
    </location>
</feature>
<evidence type="ECO:0000256" key="1">
    <source>
        <dbReference type="SAM" id="MobiDB-lite"/>
    </source>
</evidence>
<proteinExistence type="predicted"/>
<evidence type="ECO:0000259" key="2">
    <source>
        <dbReference type="Pfam" id="PF15926"/>
    </source>
</evidence>
<reference evidence="3" key="2">
    <citation type="submission" date="2017-10" db="EMBL/GenBank/DDBJ databases">
        <title>Ladona fulva Genome sequencing and assembly.</title>
        <authorList>
            <person name="Murali S."/>
            <person name="Richards S."/>
            <person name="Bandaranaike D."/>
            <person name="Bellair M."/>
            <person name="Blankenburg K."/>
            <person name="Chao H."/>
            <person name="Dinh H."/>
            <person name="Doddapaneni H."/>
            <person name="Dugan-Rocha S."/>
            <person name="Elkadiri S."/>
            <person name="Gnanaolivu R."/>
            <person name="Hernandez B."/>
            <person name="Skinner E."/>
            <person name="Javaid M."/>
            <person name="Lee S."/>
            <person name="Li M."/>
            <person name="Ming W."/>
            <person name="Munidasa M."/>
            <person name="Muniz J."/>
            <person name="Nguyen L."/>
            <person name="Hughes D."/>
            <person name="Osuji N."/>
            <person name="Pu L.-L."/>
            <person name="Puazo M."/>
            <person name="Qu C."/>
            <person name="Quiroz J."/>
            <person name="Raj R."/>
            <person name="Weissenberger G."/>
            <person name="Xin Y."/>
            <person name="Zou X."/>
            <person name="Han Y."/>
            <person name="Worley K."/>
            <person name="Muzny D."/>
            <person name="Gibbs R."/>
        </authorList>
    </citation>
    <scope>NUCLEOTIDE SEQUENCE</scope>
    <source>
        <strain evidence="3">Sampled in the wild</strain>
    </source>
</reference>
<dbReference type="OrthoDB" id="6270329at2759"/>
<evidence type="ECO:0000313" key="3">
    <source>
        <dbReference type="EMBL" id="KAG8236084.1"/>
    </source>
</evidence>
<feature type="compositionally biased region" description="Polar residues" evidence="1">
    <location>
        <begin position="279"/>
        <end position="289"/>
    </location>
</feature>
<protein>
    <recommendedName>
        <fullName evidence="2">E3 ubiquitin-protein ligase RNF220 middle domain-containing protein</fullName>
    </recommendedName>
</protein>
<name>A0A8K0KKQ8_LADFU</name>
<dbReference type="InterPro" id="IPR052443">
    <property type="entry name" value="E3_ubiq-ligase_RNF220-like"/>
</dbReference>
<dbReference type="PANTHER" id="PTHR13459:SF1">
    <property type="entry name" value="E3 UBIQUITIN-PROTEIN LIGASE RNF220 ISOFORM X1"/>
    <property type="match status" value="1"/>
</dbReference>
<sequence length="324" mass="35447">MIESKKKFQADPSCCPACSITLRPGELESHYIQEVDRLYKLTSVRRGRSRPSVPVAPATPPSSNRLSSTEATPEGRWETYQRIKANRQGRLRIKNRKRKTDETTCPVCNERVHGSLEELNAHVEQCLRKHGSSVEEEENVDVEGDGEMFVEYEWAGQRRIRASTLLVGGYAGHVSKNIVENNDGAGIATASSSTSRAGDDEEDLVVDGDDTATFGPTQFSEADVVMPSVDGGSREVKERNALREAVISPGGSTSICEGENSTALVDATEEDVGDEEITSEGNDGSQKASLSEEESRNPLVEALKNRIRELEGENRSVKCLICMV</sequence>
<accession>A0A8K0KKQ8</accession>
<dbReference type="InterPro" id="IPR031824">
    <property type="entry name" value="RNF220_mid"/>
</dbReference>